<dbReference type="PROSITE" id="PS52034">
    <property type="entry name" value="PEPTIDASE_M32"/>
    <property type="match status" value="1"/>
</dbReference>
<gene>
    <name evidence="2" type="ORF">K6V98_02520</name>
</gene>
<dbReference type="PRINTS" id="PR00998">
    <property type="entry name" value="CRBOXYPTASET"/>
</dbReference>
<dbReference type="PANTHER" id="PTHR34217">
    <property type="entry name" value="METAL-DEPENDENT CARBOXYPEPTIDASE"/>
    <property type="match status" value="1"/>
</dbReference>
<evidence type="ECO:0000313" key="3">
    <source>
        <dbReference type="Proteomes" id="UP000700908"/>
    </source>
</evidence>
<dbReference type="InterPro" id="IPR001333">
    <property type="entry name" value="Peptidase_M32_Taq"/>
</dbReference>
<dbReference type="Proteomes" id="UP000700908">
    <property type="component" value="Unassembled WGS sequence"/>
</dbReference>
<protein>
    <recommendedName>
        <fullName evidence="1">Metal-dependent carboxypeptidase</fullName>
        <ecNumber evidence="1">3.4.17.19</ecNumber>
    </recommendedName>
</protein>
<dbReference type="PANTHER" id="PTHR34217:SF1">
    <property type="entry name" value="CARBOXYPEPTIDASE 1"/>
    <property type="match status" value="1"/>
</dbReference>
<organism evidence="2 3">
    <name type="scientific">Collinsella ureilytica</name>
    <dbReference type="NCBI Taxonomy" id="2869515"/>
    <lineage>
        <taxon>Bacteria</taxon>
        <taxon>Bacillati</taxon>
        <taxon>Actinomycetota</taxon>
        <taxon>Coriobacteriia</taxon>
        <taxon>Coriobacteriales</taxon>
        <taxon>Coriobacteriaceae</taxon>
        <taxon>Collinsella</taxon>
    </lineage>
</organism>
<keyword evidence="1" id="KW-0378">Hydrolase</keyword>
<comment type="caution">
    <text evidence="2">The sequence shown here is derived from an EMBL/GenBank/DDBJ whole genome shotgun (WGS) entry which is preliminary data.</text>
</comment>
<dbReference type="GO" id="GO:0004180">
    <property type="term" value="F:carboxypeptidase activity"/>
    <property type="evidence" value="ECO:0007669"/>
    <property type="project" value="UniProtKB-KW"/>
</dbReference>
<keyword evidence="3" id="KW-1185">Reference proteome</keyword>
<evidence type="ECO:0000256" key="1">
    <source>
        <dbReference type="PIRNR" id="PIRNR006615"/>
    </source>
</evidence>
<dbReference type="SUPFAM" id="SSF55486">
    <property type="entry name" value="Metalloproteases ('zincins'), catalytic domain"/>
    <property type="match status" value="1"/>
</dbReference>
<proteinExistence type="inferred from homology"/>
<dbReference type="CDD" id="cd06460">
    <property type="entry name" value="M32_Taq"/>
    <property type="match status" value="1"/>
</dbReference>
<keyword evidence="1 2" id="KW-0121">Carboxypeptidase</keyword>
<comment type="catalytic activity">
    <reaction evidence="1">
        <text>Release of a C-terminal amino acid with broad specificity, except for -Pro.</text>
        <dbReference type="EC" id="3.4.17.19"/>
    </reaction>
</comment>
<keyword evidence="1" id="KW-0645">Protease</keyword>
<dbReference type="Pfam" id="PF02074">
    <property type="entry name" value="Peptidase_M32"/>
    <property type="match status" value="1"/>
</dbReference>
<dbReference type="RefSeq" id="WP_222198965.1">
    <property type="nucleotide sequence ID" value="NZ_JAIMFO010000004.1"/>
</dbReference>
<dbReference type="Gene3D" id="1.10.1370.30">
    <property type="match status" value="1"/>
</dbReference>
<dbReference type="EMBL" id="JAIMFO010000004">
    <property type="protein sequence ID" value="MBY4797240.1"/>
    <property type="molecule type" value="Genomic_DNA"/>
</dbReference>
<reference evidence="2 3" key="1">
    <citation type="submission" date="2021-08" db="EMBL/GenBank/DDBJ databases">
        <title>Collinsella faecalis sp. nov. isolated from swine faeces.</title>
        <authorList>
            <person name="Oh B.S."/>
            <person name="Lee J.H."/>
        </authorList>
    </citation>
    <scope>NUCLEOTIDE SEQUENCE [LARGE SCALE GENOMIC DNA]</scope>
    <source>
        <strain evidence="2 3">AGMB00827</strain>
    </source>
</reference>
<evidence type="ECO:0000313" key="2">
    <source>
        <dbReference type="EMBL" id="MBY4797240.1"/>
    </source>
</evidence>
<dbReference type="PIRSF" id="PIRSF006615">
    <property type="entry name" value="Zn_crbxpep_Taq"/>
    <property type="match status" value="1"/>
</dbReference>
<keyword evidence="1" id="KW-0479">Metal-binding</keyword>
<keyword evidence="1" id="KW-0482">Metalloprotease</keyword>
<sequence length="513" mass="57085">MSDHQSSSSLNSELSNVASELRRLERELWSQEYLMKLADFDGSTAAPEQGAAARGEALGYLAEQHHQLLTSGASCSIVRRSRAALDAGELSDQFADEIRVLERDQKEALAIPTDEAVAWTKLICEADAVWHKAKPTGDWESFAPYLDRIISALKRQAAYLDPTRDPYDVWLDQFERGLTAADFDAFCTTVRKTVVPLVAAITKKGQPSCPYLNAHVPEAAQRALSYDLMKLVGLDHSSASLAFTEHPFSEGFAQGDARVATHIYENNLMSNTYSVIHESGHAIYELNVDPAYAYTCLEGGTSMGMHESQSRLFENTLGRSRAFMEPLLRLLRIHAPEVYGSVSEDELYHAVNIATPSLIRTEADELTYPLHIMIRYEIERALFAGELKAETVPARWAELTQSYLGLAVPSNTEGALQDIHWSGGSFGYFPTYALGSAYDAQFVDAMEASGIDLDAACASGNLEPIRSWLKEKIWRWGRAKDAPELIYQACGSTFDPRVFCRYLEDKFSDLYQL</sequence>
<comment type="function">
    <text evidence="1">Broad specificity carboxypetidase that releases amino acids sequentially from the C-terminus, including neutral, aromatic, polar and basic residues.</text>
</comment>
<dbReference type="EC" id="3.4.17.19" evidence="1"/>
<accession>A0ABS7MLH6</accession>
<name>A0ABS7MLH6_9ACTN</name>
<comment type="similarity">
    <text evidence="1">Belongs to the peptidase M32 family.</text>
</comment>